<dbReference type="AlphaFoldDB" id="A0A6P1KL75"/>
<keyword evidence="1" id="KW-0732">Signal</keyword>
<accession>A0A6P1KL75</accession>
<evidence type="ECO:0000256" key="1">
    <source>
        <dbReference type="SAM" id="SignalP"/>
    </source>
</evidence>
<dbReference type="InterPro" id="IPR027417">
    <property type="entry name" value="P-loop_NTPase"/>
</dbReference>
<proteinExistence type="predicted"/>
<organism evidence="2">
    <name type="scientific">Faucicola osloensis</name>
    <name type="common">Moraxella osloensis</name>
    <dbReference type="NCBI Taxonomy" id="34062"/>
    <lineage>
        <taxon>Bacteria</taxon>
        <taxon>Pseudomonadati</taxon>
        <taxon>Pseudomonadota</taxon>
        <taxon>Gammaproteobacteria</taxon>
        <taxon>Moraxellales</taxon>
        <taxon>Moraxellaceae</taxon>
        <taxon>Faucicola</taxon>
    </lineage>
</organism>
<protein>
    <submittedName>
        <fullName evidence="2">Uncharacterized protein</fullName>
    </submittedName>
</protein>
<gene>
    <name evidence="2" type="ORF">GSF12_03585</name>
</gene>
<evidence type="ECO:0000313" key="2">
    <source>
        <dbReference type="EMBL" id="QHG09054.1"/>
    </source>
</evidence>
<dbReference type="PROSITE" id="PS51257">
    <property type="entry name" value="PROKAR_LIPOPROTEIN"/>
    <property type="match status" value="1"/>
</dbReference>
<name>A0A6P1KL75_FAUOS</name>
<feature type="chain" id="PRO_5026979682" evidence="1">
    <location>
        <begin position="21"/>
        <end position="267"/>
    </location>
</feature>
<dbReference type="Gene3D" id="3.40.50.300">
    <property type="entry name" value="P-loop containing nucleotide triphosphate hydrolases"/>
    <property type="match status" value="1"/>
</dbReference>
<feature type="signal peptide" evidence="1">
    <location>
        <begin position="1"/>
        <end position="20"/>
    </location>
</feature>
<sequence>MKLKFLLSLTILLISACSQATNENSKIASDSKIVLIGDEIRNQVLADCMKTLVCVENDKQKLITPPENADAVTTGQYTNQAQEVVLIVDAKTGPLPITREHILISRQTKAPKMSVLFVDSEMIDDKELMDMEVDEIKNLIASYDMQDQLTNMYFGKQGLKQLLNDTKQVTNKDKPTFEKKTTHIEAQIYNMTKEELGVPLKNSSEVLVWISGQITKAKVIATHNIAQGEIADIELEFENSVYTSLAERFFIQVDNRIVATGVLIGMK</sequence>
<reference evidence="2" key="1">
    <citation type="journal article" date="2020" name="Microbiol. Resour. Announc.">
        <title>Complete Genome Sequence of Moraxella osloensis Strain YV1, Isolated from an Australian Wastewater Treatment Plant.</title>
        <authorList>
            <person name="Batinovic S."/>
            <person name="Rice D.T.F."/>
            <person name="Seviour R.J."/>
            <person name="Petrovski S."/>
        </authorList>
    </citation>
    <scope>NUCLEOTIDE SEQUENCE</scope>
    <source>
        <strain evidence="2">YV1</strain>
    </source>
</reference>
<dbReference type="EMBL" id="CP047226">
    <property type="protein sequence ID" value="QHG09054.1"/>
    <property type="molecule type" value="Genomic_DNA"/>
</dbReference>